<keyword evidence="6" id="KW-1185">Reference proteome</keyword>
<dbReference type="SUPFAM" id="SSF48008">
    <property type="entry name" value="GntR ligand-binding domain-like"/>
    <property type="match status" value="1"/>
</dbReference>
<dbReference type="EMBL" id="PVBR01000003">
    <property type="protein sequence ID" value="PRD44813.1"/>
    <property type="molecule type" value="Genomic_DNA"/>
</dbReference>
<dbReference type="GO" id="GO:0003700">
    <property type="term" value="F:DNA-binding transcription factor activity"/>
    <property type="evidence" value="ECO:0007669"/>
    <property type="project" value="InterPro"/>
</dbReference>
<evidence type="ECO:0000259" key="4">
    <source>
        <dbReference type="PROSITE" id="PS50949"/>
    </source>
</evidence>
<dbReference type="Pfam" id="PF07729">
    <property type="entry name" value="FCD"/>
    <property type="match status" value="1"/>
</dbReference>
<dbReference type="RefSeq" id="WP_105740894.1">
    <property type="nucleotide sequence ID" value="NZ_PVBR01000003.1"/>
</dbReference>
<comment type="caution">
    <text evidence="5">The sequence shown here is derived from an EMBL/GenBank/DDBJ whole genome shotgun (WGS) entry which is preliminary data.</text>
</comment>
<organism evidence="5 6">
    <name type="scientific">Phyllobacterium phragmitis</name>
    <dbReference type="NCBI Taxonomy" id="2670329"/>
    <lineage>
        <taxon>Bacteria</taxon>
        <taxon>Pseudomonadati</taxon>
        <taxon>Pseudomonadota</taxon>
        <taxon>Alphaproteobacteria</taxon>
        <taxon>Hyphomicrobiales</taxon>
        <taxon>Phyllobacteriaceae</taxon>
        <taxon>Phyllobacterium</taxon>
    </lineage>
</organism>
<proteinExistence type="predicted"/>
<sequence>MTILKLPGGGRRYLEIAQNLSDSITAGTYKTGDRLPPERELAATLQVSRTTVREALLALEIMRFVEIRIGSGVFVLPENLREKSRGELLPVEEVGPWEVLEARRMVEGESAFRAAQRATEAQIAALADCIERMEARIDDVPRFDQADAEFHMLIASAAGNSLIENYVAHLWRLRESALWDRWYDATRHPANRRRSVEDHKAIYKAIKRELPEVAKTAMCAHIDVLAERFFDLNL</sequence>
<evidence type="ECO:0000256" key="2">
    <source>
        <dbReference type="ARBA" id="ARBA00023125"/>
    </source>
</evidence>
<dbReference type="CDD" id="cd07377">
    <property type="entry name" value="WHTH_GntR"/>
    <property type="match status" value="1"/>
</dbReference>
<dbReference type="InterPro" id="IPR008920">
    <property type="entry name" value="TF_FadR/GntR_C"/>
</dbReference>
<evidence type="ECO:0000313" key="5">
    <source>
        <dbReference type="EMBL" id="PRD44813.1"/>
    </source>
</evidence>
<keyword evidence="2" id="KW-0238">DNA-binding</keyword>
<dbReference type="SMART" id="SM00895">
    <property type="entry name" value="FCD"/>
    <property type="match status" value="1"/>
</dbReference>
<protein>
    <submittedName>
        <fullName evidence="5">GntR family transcriptional regulator</fullName>
    </submittedName>
</protein>
<dbReference type="Proteomes" id="UP000239434">
    <property type="component" value="Unassembled WGS sequence"/>
</dbReference>
<dbReference type="GO" id="GO:0003677">
    <property type="term" value="F:DNA binding"/>
    <property type="evidence" value="ECO:0007669"/>
    <property type="project" value="UniProtKB-KW"/>
</dbReference>
<keyword evidence="3" id="KW-0804">Transcription</keyword>
<dbReference type="AlphaFoldDB" id="A0A2S9IWB3"/>
<dbReference type="PRINTS" id="PR00035">
    <property type="entry name" value="HTHGNTR"/>
</dbReference>
<dbReference type="PANTHER" id="PTHR43537">
    <property type="entry name" value="TRANSCRIPTIONAL REGULATOR, GNTR FAMILY"/>
    <property type="match status" value="1"/>
</dbReference>
<name>A0A2S9IWB3_9HYPH</name>
<keyword evidence="1" id="KW-0805">Transcription regulation</keyword>
<gene>
    <name evidence="5" type="ORF">C5748_05365</name>
</gene>
<dbReference type="PANTHER" id="PTHR43537:SF5">
    <property type="entry name" value="UXU OPERON TRANSCRIPTIONAL REGULATOR"/>
    <property type="match status" value="1"/>
</dbReference>
<dbReference type="SUPFAM" id="SSF46785">
    <property type="entry name" value="Winged helix' DNA-binding domain"/>
    <property type="match status" value="1"/>
</dbReference>
<feature type="domain" description="HTH gntR-type" evidence="4">
    <location>
        <begin position="10"/>
        <end position="78"/>
    </location>
</feature>
<dbReference type="PROSITE" id="PS50949">
    <property type="entry name" value="HTH_GNTR"/>
    <property type="match status" value="1"/>
</dbReference>
<accession>A0A2S9IWB3</accession>
<dbReference type="Pfam" id="PF00392">
    <property type="entry name" value="GntR"/>
    <property type="match status" value="1"/>
</dbReference>
<dbReference type="InterPro" id="IPR011711">
    <property type="entry name" value="GntR_C"/>
</dbReference>
<dbReference type="Gene3D" id="1.20.120.530">
    <property type="entry name" value="GntR ligand-binding domain-like"/>
    <property type="match status" value="1"/>
</dbReference>
<evidence type="ECO:0000313" key="6">
    <source>
        <dbReference type="Proteomes" id="UP000239434"/>
    </source>
</evidence>
<dbReference type="Gene3D" id="1.10.10.10">
    <property type="entry name" value="Winged helix-like DNA-binding domain superfamily/Winged helix DNA-binding domain"/>
    <property type="match status" value="1"/>
</dbReference>
<evidence type="ECO:0000256" key="3">
    <source>
        <dbReference type="ARBA" id="ARBA00023163"/>
    </source>
</evidence>
<reference evidence="5 6" key="1">
    <citation type="submission" date="2018-02" db="EMBL/GenBank/DDBJ databases">
        <title>The draft genome of Phyllobacterium sp. 1N-3.</title>
        <authorList>
            <person name="Liu L."/>
            <person name="Li L."/>
            <person name="Zhang X."/>
            <person name="Wang T."/>
            <person name="Liang L."/>
        </authorList>
    </citation>
    <scope>NUCLEOTIDE SEQUENCE [LARGE SCALE GENOMIC DNA]</scope>
    <source>
        <strain evidence="5 6">1N-3</strain>
    </source>
</reference>
<dbReference type="InterPro" id="IPR000524">
    <property type="entry name" value="Tscrpt_reg_HTH_GntR"/>
</dbReference>
<dbReference type="InterPro" id="IPR036388">
    <property type="entry name" value="WH-like_DNA-bd_sf"/>
</dbReference>
<evidence type="ECO:0000256" key="1">
    <source>
        <dbReference type="ARBA" id="ARBA00023015"/>
    </source>
</evidence>
<dbReference type="SMART" id="SM00345">
    <property type="entry name" value="HTH_GNTR"/>
    <property type="match status" value="1"/>
</dbReference>
<dbReference type="InterPro" id="IPR036390">
    <property type="entry name" value="WH_DNA-bd_sf"/>
</dbReference>